<evidence type="ECO:0000313" key="2">
    <source>
        <dbReference type="EMBL" id="UOF00481.1"/>
    </source>
</evidence>
<dbReference type="Proteomes" id="UP000830116">
    <property type="component" value="Chromosome"/>
</dbReference>
<proteinExistence type="predicted"/>
<protein>
    <submittedName>
        <fullName evidence="2">Uncharacterized protein</fullName>
    </submittedName>
</protein>
<sequence length="98" mass="11203">MKRLFIFILLIGSTAMAGRVDEIGIMAMEDAEFTLGLNAFMNYEVTYQDFTTPEKEHDLAVKTEITLNKVDGTKHVWTCVTQFVKTPKFFEITKTDCL</sequence>
<dbReference type="EMBL" id="CP093442">
    <property type="protein sequence ID" value="UOF00481.1"/>
    <property type="molecule type" value="Genomic_DNA"/>
</dbReference>
<feature type="signal peptide" evidence="1">
    <location>
        <begin position="1"/>
        <end position="17"/>
    </location>
</feature>
<evidence type="ECO:0000313" key="3">
    <source>
        <dbReference type="Proteomes" id="UP000830116"/>
    </source>
</evidence>
<name>A0ABY4C9X1_9BACT</name>
<gene>
    <name evidence="2" type="ORF">MNR06_12305</name>
</gene>
<dbReference type="RefSeq" id="WP_243536463.1">
    <property type="nucleotide sequence ID" value="NZ_CP093442.1"/>
</dbReference>
<organism evidence="2 3">
    <name type="scientific">Bdellovibrio reynosensis</name>
    <dbReference type="NCBI Taxonomy" id="2835041"/>
    <lineage>
        <taxon>Bacteria</taxon>
        <taxon>Pseudomonadati</taxon>
        <taxon>Bdellovibrionota</taxon>
        <taxon>Bdellovibrionia</taxon>
        <taxon>Bdellovibrionales</taxon>
        <taxon>Pseudobdellovibrionaceae</taxon>
        <taxon>Bdellovibrio</taxon>
    </lineage>
</organism>
<keyword evidence="1" id="KW-0732">Signal</keyword>
<accession>A0ABY4C9X1</accession>
<feature type="chain" id="PRO_5046800157" evidence="1">
    <location>
        <begin position="18"/>
        <end position="98"/>
    </location>
</feature>
<evidence type="ECO:0000256" key="1">
    <source>
        <dbReference type="SAM" id="SignalP"/>
    </source>
</evidence>
<keyword evidence="3" id="KW-1185">Reference proteome</keyword>
<reference evidence="2" key="1">
    <citation type="submission" date="2022-03" db="EMBL/GenBank/DDBJ databases">
        <title>Genome Identification and Characterization of new species Bdellovibrio reynosense LBG001 sp. nov. from a Mexico soil sample.</title>
        <authorList>
            <person name="Camilli A."/>
            <person name="Ajao Y."/>
            <person name="Guo X."/>
        </authorList>
    </citation>
    <scope>NUCLEOTIDE SEQUENCE</scope>
    <source>
        <strain evidence="2">LBG001</strain>
    </source>
</reference>